<keyword evidence="3 6" id="KW-0812">Transmembrane</keyword>
<feature type="transmembrane region" description="Helical" evidence="6">
    <location>
        <begin position="37"/>
        <end position="60"/>
    </location>
</feature>
<dbReference type="InterPro" id="IPR001851">
    <property type="entry name" value="ABC_transp_permease"/>
</dbReference>
<protein>
    <submittedName>
        <fullName evidence="7">Branched-chain amino acid ABC transporter permease</fullName>
    </submittedName>
</protein>
<keyword evidence="8" id="KW-1185">Reference proteome</keyword>
<dbReference type="RefSeq" id="WP_114583756.1">
    <property type="nucleotide sequence ID" value="NZ_QPMH01000030.1"/>
</dbReference>
<comment type="subcellular location">
    <subcellularLocation>
        <location evidence="1">Cell membrane</location>
        <topology evidence="1">Multi-pass membrane protein</topology>
    </subcellularLocation>
</comment>
<dbReference type="InterPro" id="IPR043428">
    <property type="entry name" value="LivM-like"/>
</dbReference>
<evidence type="ECO:0000256" key="3">
    <source>
        <dbReference type="ARBA" id="ARBA00022692"/>
    </source>
</evidence>
<feature type="transmembrane region" description="Helical" evidence="6">
    <location>
        <begin position="129"/>
        <end position="149"/>
    </location>
</feature>
<name>A0A369T823_9PROT</name>
<proteinExistence type="predicted"/>
<organism evidence="7 8">
    <name type="scientific">Ferruginivarius sediminum</name>
    <dbReference type="NCBI Taxonomy" id="2661937"/>
    <lineage>
        <taxon>Bacteria</taxon>
        <taxon>Pseudomonadati</taxon>
        <taxon>Pseudomonadota</taxon>
        <taxon>Alphaproteobacteria</taxon>
        <taxon>Rhodospirillales</taxon>
        <taxon>Rhodospirillaceae</taxon>
        <taxon>Ferruginivarius</taxon>
    </lineage>
</organism>
<feature type="transmembrane region" description="Helical" evidence="6">
    <location>
        <begin position="102"/>
        <end position="122"/>
    </location>
</feature>
<dbReference type="Pfam" id="PF02653">
    <property type="entry name" value="BPD_transp_2"/>
    <property type="match status" value="1"/>
</dbReference>
<evidence type="ECO:0000256" key="1">
    <source>
        <dbReference type="ARBA" id="ARBA00004651"/>
    </source>
</evidence>
<evidence type="ECO:0000313" key="8">
    <source>
        <dbReference type="Proteomes" id="UP000253941"/>
    </source>
</evidence>
<dbReference type="AlphaFoldDB" id="A0A369T823"/>
<reference evidence="7 8" key="1">
    <citation type="submission" date="2018-07" db="EMBL/GenBank/DDBJ databases">
        <title>Venubactetium sediminum gen. nov., sp. nov., isolated from a marine solar saltern.</title>
        <authorList>
            <person name="Wang S."/>
        </authorList>
    </citation>
    <scope>NUCLEOTIDE SEQUENCE [LARGE SCALE GENOMIC DNA]</scope>
    <source>
        <strain evidence="7 8">WD2A32</strain>
    </source>
</reference>
<dbReference type="Proteomes" id="UP000253941">
    <property type="component" value="Unassembled WGS sequence"/>
</dbReference>
<feature type="transmembrane region" description="Helical" evidence="6">
    <location>
        <begin position="224"/>
        <end position="244"/>
    </location>
</feature>
<feature type="transmembrane region" description="Helical" evidence="6">
    <location>
        <begin position="264"/>
        <end position="288"/>
    </location>
</feature>
<dbReference type="PANTHER" id="PTHR30482:SF17">
    <property type="entry name" value="ABC TRANSPORTER ATP-BINDING PROTEIN"/>
    <property type="match status" value="1"/>
</dbReference>
<keyword evidence="5 6" id="KW-0472">Membrane</keyword>
<sequence>MDNGLPRLILAAILAAALLALPALVEAAGRGYWTGIATHVLIFALAAGSLNLILGFGGMVSFGHAAFLGTGAYVVGILSHHASMGIPIATWPFAIAGTESALIAWPLAMLAAGALAFVIGLISLRTGGLYFIMITLAFAQMVYFFFVSLEPYGGDDGLSMWSRSRLPGLDLGSDTQFYYVVLALVALAYFLKSRVIHSRFGVVLRGSRDNDRRMRAIGHPTRRYRLAAFTLAGAVAGLAGALIANQTEFVSPAFLHWTRSGEMLVMVILGGIGTVLGPALGATAFLLLEEVFSGWTEHWMIVLGPLLLAVVLFAKRGLWGLVSRPGEVPRD</sequence>
<accession>A0A369T823</accession>
<evidence type="ECO:0000256" key="5">
    <source>
        <dbReference type="ARBA" id="ARBA00023136"/>
    </source>
</evidence>
<dbReference type="CDD" id="cd06581">
    <property type="entry name" value="TM_PBP1_LivM_like"/>
    <property type="match status" value="1"/>
</dbReference>
<dbReference type="GO" id="GO:0005886">
    <property type="term" value="C:plasma membrane"/>
    <property type="evidence" value="ECO:0007669"/>
    <property type="project" value="UniProtKB-SubCell"/>
</dbReference>
<evidence type="ECO:0000256" key="6">
    <source>
        <dbReference type="SAM" id="Phobius"/>
    </source>
</evidence>
<gene>
    <name evidence="7" type="ORF">DRB17_18735</name>
</gene>
<evidence type="ECO:0000313" key="7">
    <source>
        <dbReference type="EMBL" id="RDD60327.1"/>
    </source>
</evidence>
<feature type="transmembrane region" description="Helical" evidence="6">
    <location>
        <begin position="300"/>
        <end position="322"/>
    </location>
</feature>
<keyword evidence="4 6" id="KW-1133">Transmembrane helix</keyword>
<feature type="transmembrane region" description="Helical" evidence="6">
    <location>
        <begin position="175"/>
        <end position="191"/>
    </location>
</feature>
<dbReference type="EMBL" id="QPMH01000030">
    <property type="protein sequence ID" value="RDD60327.1"/>
    <property type="molecule type" value="Genomic_DNA"/>
</dbReference>
<dbReference type="GO" id="GO:0015658">
    <property type="term" value="F:branched-chain amino acid transmembrane transporter activity"/>
    <property type="evidence" value="ECO:0007669"/>
    <property type="project" value="InterPro"/>
</dbReference>
<dbReference type="PANTHER" id="PTHR30482">
    <property type="entry name" value="HIGH-AFFINITY BRANCHED-CHAIN AMINO ACID TRANSPORT SYSTEM PERMEASE"/>
    <property type="match status" value="1"/>
</dbReference>
<evidence type="ECO:0000256" key="2">
    <source>
        <dbReference type="ARBA" id="ARBA00022475"/>
    </source>
</evidence>
<keyword evidence="2" id="KW-1003">Cell membrane</keyword>
<evidence type="ECO:0000256" key="4">
    <source>
        <dbReference type="ARBA" id="ARBA00022989"/>
    </source>
</evidence>
<comment type="caution">
    <text evidence="7">The sequence shown here is derived from an EMBL/GenBank/DDBJ whole genome shotgun (WGS) entry which is preliminary data.</text>
</comment>